<dbReference type="OrthoDB" id="2261376at2759"/>
<feature type="transmembrane region" description="Helical" evidence="5">
    <location>
        <begin position="150"/>
        <end position="170"/>
    </location>
</feature>
<evidence type="ECO:0000256" key="5">
    <source>
        <dbReference type="SAM" id="Phobius"/>
    </source>
</evidence>
<keyword evidence="4 5" id="KW-0472">Membrane</keyword>
<dbReference type="Proteomes" id="UP000887568">
    <property type="component" value="Unplaced"/>
</dbReference>
<dbReference type="Pfam" id="PF07690">
    <property type="entry name" value="MFS_1"/>
    <property type="match status" value="1"/>
</dbReference>
<protein>
    <recommendedName>
        <fullName evidence="6">Major facilitator superfamily (MFS) profile domain-containing protein</fullName>
    </recommendedName>
</protein>
<dbReference type="PROSITE" id="PS00216">
    <property type="entry name" value="SUGAR_TRANSPORT_1"/>
    <property type="match status" value="1"/>
</dbReference>
<evidence type="ECO:0000313" key="8">
    <source>
        <dbReference type="Proteomes" id="UP000887568"/>
    </source>
</evidence>
<dbReference type="InterPro" id="IPR005829">
    <property type="entry name" value="Sugar_transporter_CS"/>
</dbReference>
<evidence type="ECO:0000256" key="4">
    <source>
        <dbReference type="ARBA" id="ARBA00023136"/>
    </source>
</evidence>
<dbReference type="InterPro" id="IPR020846">
    <property type="entry name" value="MFS_dom"/>
</dbReference>
<dbReference type="PANTHER" id="PTHR24064">
    <property type="entry name" value="SOLUTE CARRIER FAMILY 22 MEMBER"/>
    <property type="match status" value="1"/>
</dbReference>
<dbReference type="GO" id="GO:0022857">
    <property type="term" value="F:transmembrane transporter activity"/>
    <property type="evidence" value="ECO:0007669"/>
    <property type="project" value="InterPro"/>
</dbReference>
<comment type="subcellular location">
    <subcellularLocation>
        <location evidence="1">Membrane</location>
        <topology evidence="1">Multi-pass membrane protein</topology>
    </subcellularLocation>
</comment>
<dbReference type="RefSeq" id="XP_038044456.1">
    <property type="nucleotide sequence ID" value="XM_038188528.1"/>
</dbReference>
<feature type="transmembrane region" description="Helical" evidence="5">
    <location>
        <begin position="465"/>
        <end position="488"/>
    </location>
</feature>
<dbReference type="GeneID" id="119719176"/>
<dbReference type="Gene3D" id="1.20.1250.20">
    <property type="entry name" value="MFS general substrate transporter like domains"/>
    <property type="match status" value="1"/>
</dbReference>
<feature type="domain" description="Major facilitator superfamily (MFS) profile" evidence="6">
    <location>
        <begin position="29"/>
        <end position="553"/>
    </location>
</feature>
<dbReference type="SUPFAM" id="SSF103473">
    <property type="entry name" value="MFS general substrate transporter"/>
    <property type="match status" value="1"/>
</dbReference>
<dbReference type="InterPro" id="IPR036259">
    <property type="entry name" value="MFS_trans_sf"/>
</dbReference>
<proteinExistence type="predicted"/>
<feature type="transmembrane region" description="Helical" evidence="5">
    <location>
        <begin position="528"/>
        <end position="548"/>
    </location>
</feature>
<feature type="transmembrane region" description="Helical" evidence="5">
    <location>
        <begin position="436"/>
        <end position="453"/>
    </location>
</feature>
<feature type="transmembrane region" description="Helical" evidence="5">
    <location>
        <begin position="406"/>
        <end position="427"/>
    </location>
</feature>
<accession>A0A913Z0D6</accession>
<reference evidence="7" key="1">
    <citation type="submission" date="2022-11" db="UniProtKB">
        <authorList>
            <consortium name="EnsemblMetazoa"/>
        </authorList>
    </citation>
    <scope>IDENTIFICATION</scope>
</reference>
<dbReference type="CDD" id="cd17317">
    <property type="entry name" value="MFS_SLC22"/>
    <property type="match status" value="1"/>
</dbReference>
<dbReference type="AlphaFoldDB" id="A0A913Z0D6"/>
<feature type="transmembrane region" description="Helical" evidence="5">
    <location>
        <begin position="21"/>
        <end position="42"/>
    </location>
</feature>
<evidence type="ECO:0000313" key="7">
    <source>
        <dbReference type="EnsemblMetazoa" id="XP_038044456.1"/>
    </source>
</evidence>
<keyword evidence="3 5" id="KW-1133">Transmembrane helix</keyword>
<name>A0A913Z0D6_PATMI</name>
<feature type="transmembrane region" description="Helical" evidence="5">
    <location>
        <begin position="207"/>
        <end position="230"/>
    </location>
</feature>
<feature type="transmembrane region" description="Helical" evidence="5">
    <location>
        <begin position="500"/>
        <end position="522"/>
    </location>
</feature>
<feature type="transmembrane region" description="Helical" evidence="5">
    <location>
        <begin position="176"/>
        <end position="195"/>
    </location>
</feature>
<dbReference type="PROSITE" id="PS50850">
    <property type="entry name" value="MFS"/>
    <property type="match status" value="1"/>
</dbReference>
<evidence type="ECO:0000256" key="3">
    <source>
        <dbReference type="ARBA" id="ARBA00022989"/>
    </source>
</evidence>
<evidence type="ECO:0000256" key="2">
    <source>
        <dbReference type="ARBA" id="ARBA00022692"/>
    </source>
</evidence>
<dbReference type="GO" id="GO:0016020">
    <property type="term" value="C:membrane"/>
    <property type="evidence" value="ECO:0007669"/>
    <property type="project" value="UniProtKB-SubCell"/>
</dbReference>
<feature type="transmembrane region" description="Helical" evidence="5">
    <location>
        <begin position="119"/>
        <end position="138"/>
    </location>
</feature>
<dbReference type="EnsemblMetazoa" id="XM_038188528.1">
    <property type="protein sequence ID" value="XP_038044456.1"/>
    <property type="gene ID" value="LOC119719176"/>
</dbReference>
<evidence type="ECO:0000256" key="1">
    <source>
        <dbReference type="ARBA" id="ARBA00004141"/>
    </source>
</evidence>
<keyword evidence="2 5" id="KW-0812">Transmembrane</keyword>
<dbReference type="InterPro" id="IPR011701">
    <property type="entry name" value="MFS"/>
</dbReference>
<feature type="transmembrane region" description="Helical" evidence="5">
    <location>
        <begin position="236"/>
        <end position="256"/>
    </location>
</feature>
<sequence>MDVDASLRVVGLVGRVQITNFVIFGMGLSLAAIQLTGIAFTVDQSIAHYCKPAPGFSANETVVYVEKDGLEVPDGCYMYEVDNGTFEDTTICQYGWEYTPEYGEKSATTDLDLVCDRGYLANLLMSCHFAGILVGGFITGQAADMFGRRVVSMTTLLLMSVLGTAISFTWNLQLLMALRFILGVAIPGNSLVGYIRAVEMFTAKKRLLGHVCVQYFWSFGVILVAPLAYLFPNWRYFQLFTSLICLPVHVIMWFFTYESLRWLVQKGWLDKAEAVLRKIAKSKNIKHDGSFLVKRELEGVRLVGKMELSEKSNHDRASGPQHESLTADVGETNQELMMEEKMETFTKPGEKEQTKSNKKKKYTVLDLFKTKVLIKRTCIVFCLWYVMNATNYGFIVYATSLAGNKYLNFFLLALAEAPAYAIDFFIVRRFGRRRPLIVFFFTGAVACLLIAFLPSKTASGTDLTVIIVILAMIGKFYANATFEVTLLMGAEIFPTMLRNIATGSASTFGRISGIVAPFIVYLQEVRSFLPMLIFGCLSLVACSLVFMLPETKNKPLPETYEDANKLSKD</sequence>
<organism evidence="7 8">
    <name type="scientific">Patiria miniata</name>
    <name type="common">Bat star</name>
    <name type="synonym">Asterina miniata</name>
    <dbReference type="NCBI Taxonomy" id="46514"/>
    <lineage>
        <taxon>Eukaryota</taxon>
        <taxon>Metazoa</taxon>
        <taxon>Echinodermata</taxon>
        <taxon>Eleutherozoa</taxon>
        <taxon>Asterozoa</taxon>
        <taxon>Asteroidea</taxon>
        <taxon>Valvatacea</taxon>
        <taxon>Valvatida</taxon>
        <taxon>Asterinidae</taxon>
        <taxon>Patiria</taxon>
    </lineage>
</organism>
<keyword evidence="8" id="KW-1185">Reference proteome</keyword>
<feature type="transmembrane region" description="Helical" evidence="5">
    <location>
        <begin position="378"/>
        <end position="400"/>
    </location>
</feature>
<evidence type="ECO:0000259" key="6">
    <source>
        <dbReference type="PROSITE" id="PS50850"/>
    </source>
</evidence>